<dbReference type="Proteomes" id="UP001597120">
    <property type="component" value="Unassembled WGS sequence"/>
</dbReference>
<dbReference type="EMBL" id="JBHTIU010000011">
    <property type="protein sequence ID" value="MFD0868293.1"/>
    <property type="molecule type" value="Genomic_DNA"/>
</dbReference>
<proteinExistence type="predicted"/>
<evidence type="ECO:0000313" key="1">
    <source>
        <dbReference type="EMBL" id="MFD0868293.1"/>
    </source>
</evidence>
<gene>
    <name evidence="1" type="ORF">ACFQ03_03965</name>
</gene>
<protein>
    <recommendedName>
        <fullName evidence="3">MFS transporter</fullName>
    </recommendedName>
</protein>
<reference evidence="2" key="1">
    <citation type="journal article" date="2019" name="Int. J. Syst. Evol. Microbiol.">
        <title>The Global Catalogue of Microorganisms (GCM) 10K type strain sequencing project: providing services to taxonomists for standard genome sequencing and annotation.</title>
        <authorList>
            <consortium name="The Broad Institute Genomics Platform"/>
            <consortium name="The Broad Institute Genome Sequencing Center for Infectious Disease"/>
            <person name="Wu L."/>
            <person name="Ma J."/>
        </authorList>
    </citation>
    <scope>NUCLEOTIDE SEQUENCE [LARGE SCALE GENOMIC DNA]</scope>
    <source>
        <strain evidence="2">CCUG 57263</strain>
    </source>
</reference>
<accession>A0ABW3D7K7</accession>
<comment type="caution">
    <text evidence="1">The sequence shown here is derived from an EMBL/GenBank/DDBJ whole genome shotgun (WGS) entry which is preliminary data.</text>
</comment>
<evidence type="ECO:0000313" key="2">
    <source>
        <dbReference type="Proteomes" id="UP001597120"/>
    </source>
</evidence>
<organism evidence="1 2">
    <name type="scientific">Paenibacillus residui</name>
    <dbReference type="NCBI Taxonomy" id="629724"/>
    <lineage>
        <taxon>Bacteria</taxon>
        <taxon>Bacillati</taxon>
        <taxon>Bacillota</taxon>
        <taxon>Bacilli</taxon>
        <taxon>Bacillales</taxon>
        <taxon>Paenibacillaceae</taxon>
        <taxon>Paenibacillus</taxon>
    </lineage>
</organism>
<name>A0ABW3D7K7_9BACL</name>
<sequence>MNRFVARIRISQLPLALFGIIFAAAYNGIRMSIYAYTNTTIMAKDSPALT</sequence>
<keyword evidence="2" id="KW-1185">Reference proteome</keyword>
<dbReference type="RefSeq" id="WP_186328482.1">
    <property type="nucleotide sequence ID" value="NZ_JBHTIU010000011.1"/>
</dbReference>
<evidence type="ECO:0008006" key="3">
    <source>
        <dbReference type="Google" id="ProtNLM"/>
    </source>
</evidence>